<dbReference type="PANTHER" id="PTHR42815:SF2">
    <property type="entry name" value="FAD-BINDING, PUTATIVE (AFU_ORTHOLOGUE AFUA_6G07600)-RELATED"/>
    <property type="match status" value="1"/>
</dbReference>
<evidence type="ECO:0000313" key="3">
    <source>
        <dbReference type="Proteomes" id="UP000009230"/>
    </source>
</evidence>
<protein>
    <submittedName>
        <fullName evidence="2">Pyridoxamine 5'-phosphate oxidase-related FMN-binding protein</fullName>
    </submittedName>
</protein>
<dbReference type="HOGENOM" id="CLU_085054_1_0_6"/>
<sequence length="198" mass="22266">METIKTLDALEEIYGQPVERSLWKEIDHINPHYRAFIEKSPFLILATYGENGLDCSPRGDPAGFVRVVNERCIQIPDRRGNNRLDSLRNIIHNPQVGLIFLVPNVGETIRVSGRAEILVDNDLCDSFSIQGKAASSVLSISVEKAYFQCQKAIARSGLWDPSQHIDRGELPSAGDMAKVFADMKNIEFDAQEYDKQYP</sequence>
<dbReference type="eggNOG" id="COG3576">
    <property type="taxonomic scope" value="Bacteria"/>
</dbReference>
<proteinExistence type="predicted"/>
<dbReference type="Proteomes" id="UP000009230">
    <property type="component" value="Chromosome"/>
</dbReference>
<dbReference type="EMBL" id="CP002771">
    <property type="protein sequence ID" value="AEF54171.1"/>
    <property type="molecule type" value="Genomic_DNA"/>
</dbReference>
<evidence type="ECO:0000259" key="1">
    <source>
        <dbReference type="Pfam" id="PF01243"/>
    </source>
</evidence>
<dbReference type="SUPFAM" id="SSF50475">
    <property type="entry name" value="FMN-binding split barrel"/>
    <property type="match status" value="1"/>
</dbReference>
<dbReference type="Gene3D" id="2.30.110.10">
    <property type="entry name" value="Electron Transport, Fmn-binding Protein, Chain A"/>
    <property type="match status" value="1"/>
</dbReference>
<feature type="domain" description="Pyridoxamine 5'-phosphate oxidase N-terminal" evidence="1">
    <location>
        <begin position="30"/>
        <end position="149"/>
    </location>
</feature>
<keyword evidence="3" id="KW-1185">Reference proteome</keyword>
<dbReference type="STRING" id="491952.Mar181_1123"/>
<accession>F6CUR1</accession>
<dbReference type="InterPro" id="IPR011576">
    <property type="entry name" value="Pyridox_Oxase_N"/>
</dbReference>
<evidence type="ECO:0000313" key="2">
    <source>
        <dbReference type="EMBL" id="AEF54171.1"/>
    </source>
</evidence>
<dbReference type="NCBIfam" id="TIGR04025">
    <property type="entry name" value="PPOX_FMN_DR2398"/>
    <property type="match status" value="1"/>
</dbReference>
<dbReference type="InterPro" id="IPR012349">
    <property type="entry name" value="Split_barrel_FMN-bd"/>
</dbReference>
<gene>
    <name evidence="2" type="ordered locus">Mar181_1123</name>
</gene>
<dbReference type="KEGG" id="mpc:Mar181_1123"/>
<dbReference type="InterPro" id="IPR024029">
    <property type="entry name" value="Pyridox_Oxase_FMN-dep"/>
</dbReference>
<dbReference type="Pfam" id="PF01243">
    <property type="entry name" value="PNPOx_N"/>
    <property type="match status" value="1"/>
</dbReference>
<dbReference type="PANTHER" id="PTHR42815">
    <property type="entry name" value="FAD-BINDING, PUTATIVE (AFU_ORTHOLOGUE AFUA_6G07600)-RELATED"/>
    <property type="match status" value="1"/>
</dbReference>
<reference evidence="2 3" key="1">
    <citation type="journal article" date="2012" name="Stand. Genomic Sci.">
        <title>Complete genome sequence of Marinomonas posidonica type strain (IVIA-Po-181(T)).</title>
        <authorList>
            <person name="Lucas-Elio P."/>
            <person name="Goodwin L."/>
            <person name="Woyke T."/>
            <person name="Pitluck S."/>
            <person name="Nolan M."/>
            <person name="Kyrpides N.C."/>
            <person name="Detter J.C."/>
            <person name="Copeland A."/>
            <person name="Lu M."/>
            <person name="Bruce D."/>
            <person name="Detter C."/>
            <person name="Tapia R."/>
            <person name="Han S."/>
            <person name="Land M.L."/>
            <person name="Ivanova N."/>
            <person name="Mikhailova N."/>
            <person name="Johnston A.W."/>
            <person name="Sanchez-Amat A."/>
        </authorList>
    </citation>
    <scope>NUCLEOTIDE SEQUENCE [LARGE SCALE GENOMIC DNA]</scope>
    <source>
        <strain evidence="3">CECT 7376 / NCIMB 14433 / IVIA-Po-181</strain>
    </source>
</reference>
<dbReference type="AlphaFoldDB" id="F6CUR1"/>
<organism evidence="2 3">
    <name type="scientific">Marinomonas posidonica (strain CECT 7376 / NCIMB 14433 / IVIA-Po-181)</name>
    <dbReference type="NCBI Taxonomy" id="491952"/>
    <lineage>
        <taxon>Bacteria</taxon>
        <taxon>Pseudomonadati</taxon>
        <taxon>Pseudomonadota</taxon>
        <taxon>Gammaproteobacteria</taxon>
        <taxon>Oceanospirillales</taxon>
        <taxon>Oceanospirillaceae</taxon>
        <taxon>Marinomonas</taxon>
    </lineage>
</organism>
<name>F6CUR1_MARPP</name>
<dbReference type="RefSeq" id="WP_013795647.1">
    <property type="nucleotide sequence ID" value="NC_015559.1"/>
</dbReference>